<organism evidence="3 4">
    <name type="scientific">Marinobacter lutaoensis</name>
    <dbReference type="NCBI Taxonomy" id="135739"/>
    <lineage>
        <taxon>Bacteria</taxon>
        <taxon>Pseudomonadati</taxon>
        <taxon>Pseudomonadota</taxon>
        <taxon>Gammaproteobacteria</taxon>
        <taxon>Pseudomonadales</taxon>
        <taxon>Marinobacteraceae</taxon>
        <taxon>Marinobacter</taxon>
    </lineage>
</organism>
<evidence type="ECO:0000313" key="3">
    <source>
        <dbReference type="EMBL" id="ONF43309.1"/>
    </source>
</evidence>
<dbReference type="Pfam" id="PF01381">
    <property type="entry name" value="HTH_3"/>
    <property type="match status" value="1"/>
</dbReference>
<dbReference type="CDD" id="cd00093">
    <property type="entry name" value="HTH_XRE"/>
    <property type="match status" value="1"/>
</dbReference>
<gene>
    <name evidence="3" type="ORF">BTO32_11545</name>
</gene>
<comment type="caution">
    <text evidence="3">The sequence shown here is derived from an EMBL/GenBank/DDBJ whole genome shotgun (WGS) entry which is preliminary data.</text>
</comment>
<dbReference type="InterPro" id="IPR050807">
    <property type="entry name" value="TransReg_Diox_bact_type"/>
</dbReference>
<dbReference type="EMBL" id="MSCW01000007">
    <property type="protein sequence ID" value="ONF43309.1"/>
    <property type="molecule type" value="Genomic_DNA"/>
</dbReference>
<dbReference type="Gene3D" id="1.10.260.40">
    <property type="entry name" value="lambda repressor-like DNA-binding domains"/>
    <property type="match status" value="1"/>
</dbReference>
<proteinExistence type="predicted"/>
<dbReference type="AlphaFoldDB" id="A0A1V2DS09"/>
<dbReference type="GO" id="GO:0003677">
    <property type="term" value="F:DNA binding"/>
    <property type="evidence" value="ECO:0007669"/>
    <property type="project" value="UniProtKB-KW"/>
</dbReference>
<dbReference type="GO" id="GO:0005829">
    <property type="term" value="C:cytosol"/>
    <property type="evidence" value="ECO:0007669"/>
    <property type="project" value="TreeGrafter"/>
</dbReference>
<dbReference type="InterPro" id="IPR001387">
    <property type="entry name" value="Cro/C1-type_HTH"/>
</dbReference>
<evidence type="ECO:0000256" key="1">
    <source>
        <dbReference type="ARBA" id="ARBA00023125"/>
    </source>
</evidence>
<dbReference type="SUPFAM" id="SSF47413">
    <property type="entry name" value="lambda repressor-like DNA-binding domains"/>
    <property type="match status" value="1"/>
</dbReference>
<name>A0A1V2DS09_9GAMM</name>
<protein>
    <submittedName>
        <fullName evidence="3">Transcriptional regulator</fullName>
    </submittedName>
</protein>
<sequence length="107" mass="12298">MANLLGAKIKELRKKKGLTLEQLAEKIGSGKSYIWELENRGVKRPSAEKLTLIAKALDVTTEYLVNNEQTEPSQDMKREVFFRKFNGLNPEDQKKIMDIMDVWGKKS</sequence>
<dbReference type="OrthoDB" id="9813152at2"/>
<reference evidence="3 4" key="1">
    <citation type="submission" date="2016-12" db="EMBL/GenBank/DDBJ databases">
        <title>Marinobacter lutaoensis whole genome sequencing.</title>
        <authorList>
            <person name="Verma A."/>
            <person name="Krishnamurthi S."/>
        </authorList>
    </citation>
    <scope>NUCLEOTIDE SEQUENCE [LARGE SCALE GENOMIC DNA]</scope>
    <source>
        <strain evidence="3 4">T5054</strain>
    </source>
</reference>
<dbReference type="RefSeq" id="WP_076724775.1">
    <property type="nucleotide sequence ID" value="NZ_MSCW01000007.1"/>
</dbReference>
<dbReference type="SMART" id="SM00530">
    <property type="entry name" value="HTH_XRE"/>
    <property type="match status" value="1"/>
</dbReference>
<accession>A0A1V2DS09</accession>
<feature type="domain" description="HTH cro/C1-type" evidence="2">
    <location>
        <begin position="9"/>
        <end position="64"/>
    </location>
</feature>
<evidence type="ECO:0000313" key="4">
    <source>
        <dbReference type="Proteomes" id="UP000189339"/>
    </source>
</evidence>
<dbReference type="InterPro" id="IPR010982">
    <property type="entry name" value="Lambda_DNA-bd_dom_sf"/>
</dbReference>
<dbReference type="GO" id="GO:0003700">
    <property type="term" value="F:DNA-binding transcription factor activity"/>
    <property type="evidence" value="ECO:0007669"/>
    <property type="project" value="TreeGrafter"/>
</dbReference>
<dbReference type="Proteomes" id="UP000189339">
    <property type="component" value="Unassembled WGS sequence"/>
</dbReference>
<dbReference type="PANTHER" id="PTHR46797">
    <property type="entry name" value="HTH-TYPE TRANSCRIPTIONAL REGULATOR"/>
    <property type="match status" value="1"/>
</dbReference>
<keyword evidence="1" id="KW-0238">DNA-binding</keyword>
<dbReference type="PROSITE" id="PS50943">
    <property type="entry name" value="HTH_CROC1"/>
    <property type="match status" value="1"/>
</dbReference>
<dbReference type="STRING" id="135739.BTO32_11545"/>
<dbReference type="PANTHER" id="PTHR46797:SF1">
    <property type="entry name" value="METHYLPHOSPHONATE SYNTHASE"/>
    <property type="match status" value="1"/>
</dbReference>
<evidence type="ECO:0000259" key="2">
    <source>
        <dbReference type="PROSITE" id="PS50943"/>
    </source>
</evidence>
<keyword evidence="4" id="KW-1185">Reference proteome</keyword>